<dbReference type="PANTHER" id="PTHR36159">
    <property type="entry name" value="PROTEIN CBG23766"/>
    <property type="match status" value="1"/>
</dbReference>
<organism evidence="1 2">
    <name type="scientific">Cinara cedri</name>
    <dbReference type="NCBI Taxonomy" id="506608"/>
    <lineage>
        <taxon>Eukaryota</taxon>
        <taxon>Metazoa</taxon>
        <taxon>Ecdysozoa</taxon>
        <taxon>Arthropoda</taxon>
        <taxon>Hexapoda</taxon>
        <taxon>Insecta</taxon>
        <taxon>Pterygota</taxon>
        <taxon>Neoptera</taxon>
        <taxon>Paraneoptera</taxon>
        <taxon>Hemiptera</taxon>
        <taxon>Sternorrhyncha</taxon>
        <taxon>Aphidomorpha</taxon>
        <taxon>Aphidoidea</taxon>
        <taxon>Aphididae</taxon>
        <taxon>Lachninae</taxon>
        <taxon>Cinara</taxon>
    </lineage>
</organism>
<dbReference type="Proteomes" id="UP000325440">
    <property type="component" value="Unassembled WGS sequence"/>
</dbReference>
<keyword evidence="2" id="KW-1185">Reference proteome</keyword>
<evidence type="ECO:0000313" key="2">
    <source>
        <dbReference type="Proteomes" id="UP000325440"/>
    </source>
</evidence>
<name>A0A5E4M4E4_9HEMI</name>
<dbReference type="AlphaFoldDB" id="A0A5E4M4E4"/>
<reference evidence="1 2" key="1">
    <citation type="submission" date="2019-08" db="EMBL/GenBank/DDBJ databases">
        <authorList>
            <person name="Alioto T."/>
            <person name="Alioto T."/>
            <person name="Gomez Garrido J."/>
        </authorList>
    </citation>
    <scope>NUCLEOTIDE SEQUENCE [LARGE SCALE GENOMIC DNA]</scope>
</reference>
<dbReference type="OrthoDB" id="6746907at2759"/>
<protein>
    <submittedName>
        <fullName evidence="1">Uncharacterized protein</fullName>
    </submittedName>
</protein>
<accession>A0A5E4M4E4</accession>
<dbReference type="PANTHER" id="PTHR36159:SF1">
    <property type="entry name" value="RETROVIRUS-RELATED POL POLYPROTEIN FROM TRANSPOSON 412-LIKE PROTEIN"/>
    <property type="match status" value="1"/>
</dbReference>
<dbReference type="EMBL" id="CABPRJ010000024">
    <property type="protein sequence ID" value="VVC26063.1"/>
    <property type="molecule type" value="Genomic_DNA"/>
</dbReference>
<evidence type="ECO:0000313" key="1">
    <source>
        <dbReference type="EMBL" id="VVC26063.1"/>
    </source>
</evidence>
<sequence>MFNDHDKCLFGDGDLNNRNRLSFNLTYSSTALSNNDELQIPIHNTESHTLPCESFMYFEGSITQPAGSTEDANFIHNGSTFLFSEIKYELNRIQIQKIVNSRISTTLKVYCSASLDINAVKFPDYNAIDIPKLKDVKINISKIVWKMPMVQVGDKEKIKLI</sequence>
<gene>
    <name evidence="1" type="ORF">CINCED_3A006838</name>
</gene>
<proteinExistence type="predicted"/>